<evidence type="ECO:0000313" key="2">
    <source>
        <dbReference type="EMBL" id="SEG42608.1"/>
    </source>
</evidence>
<feature type="chain" id="PRO_5009292148" description="NlpE N-terminal domain-containing protein" evidence="1">
    <location>
        <begin position="18"/>
        <end position="125"/>
    </location>
</feature>
<dbReference type="OrthoDB" id="1353823at2"/>
<evidence type="ECO:0000313" key="3">
    <source>
        <dbReference type="Proteomes" id="UP000236737"/>
    </source>
</evidence>
<name>A0A1H6A1L3_9FLAO</name>
<accession>A0A1H6A1L3</accession>
<proteinExistence type="predicted"/>
<gene>
    <name evidence="2" type="ORF">SAMN04488130_11318</name>
</gene>
<dbReference type="EMBL" id="FNVP01000013">
    <property type="protein sequence ID" value="SEG42608.1"/>
    <property type="molecule type" value="Genomic_DNA"/>
</dbReference>
<dbReference type="Proteomes" id="UP000236737">
    <property type="component" value="Unassembled WGS sequence"/>
</dbReference>
<dbReference type="RefSeq" id="WP_146059553.1">
    <property type="nucleotide sequence ID" value="NZ_FNVP01000013.1"/>
</dbReference>
<evidence type="ECO:0008006" key="4">
    <source>
        <dbReference type="Google" id="ProtNLM"/>
    </source>
</evidence>
<keyword evidence="1" id="KW-0732">Signal</keyword>
<organism evidence="2 3">
    <name type="scientific">Flavobacterium urumqiense</name>
    <dbReference type="NCBI Taxonomy" id="935224"/>
    <lineage>
        <taxon>Bacteria</taxon>
        <taxon>Pseudomonadati</taxon>
        <taxon>Bacteroidota</taxon>
        <taxon>Flavobacteriia</taxon>
        <taxon>Flavobacteriales</taxon>
        <taxon>Flavobacteriaceae</taxon>
        <taxon>Flavobacterium</taxon>
    </lineage>
</organism>
<keyword evidence="3" id="KW-1185">Reference proteome</keyword>
<reference evidence="3" key="1">
    <citation type="submission" date="2016-10" db="EMBL/GenBank/DDBJ databases">
        <authorList>
            <person name="Varghese N."/>
            <person name="Submissions S."/>
        </authorList>
    </citation>
    <scope>NUCLEOTIDE SEQUENCE [LARGE SCALE GENOMIC DNA]</scope>
    <source>
        <strain evidence="3">CGMCC 1.9230</strain>
    </source>
</reference>
<feature type="signal peptide" evidence="1">
    <location>
        <begin position="1"/>
        <end position="17"/>
    </location>
</feature>
<evidence type="ECO:0000256" key="1">
    <source>
        <dbReference type="SAM" id="SignalP"/>
    </source>
</evidence>
<dbReference type="AlphaFoldDB" id="A0A1H6A1L3"/>
<sequence length="125" mass="14637">MKKIILMALLTAGSAYSQEHVFNVQRYCVDELPFKNGECDISGNEYSFVFLDTQKNDVVFFFTDMKLVYKIVNSMVYSPDPDYMLYTLENKRGQVEMRVNKKNTKMEFLYPNNHIYLTVGKSTKL</sequence>
<protein>
    <recommendedName>
        <fullName evidence="4">NlpE N-terminal domain-containing protein</fullName>
    </recommendedName>
</protein>